<dbReference type="EC" id="1.1.1.95" evidence="3"/>
<dbReference type="EMBL" id="UINC01001039">
    <property type="protein sequence ID" value="SUZ68569.1"/>
    <property type="molecule type" value="Genomic_DNA"/>
</dbReference>
<dbReference type="InterPro" id="IPR036291">
    <property type="entry name" value="NAD(P)-bd_dom_sf"/>
</dbReference>
<dbReference type="GO" id="GO:0004617">
    <property type="term" value="F:phosphoglycerate dehydrogenase activity"/>
    <property type="evidence" value="ECO:0007669"/>
    <property type="project" value="UniProtKB-EC"/>
</dbReference>
<comment type="subunit">
    <text evidence="2">Homotetramer.</text>
</comment>
<evidence type="ECO:0000256" key="5">
    <source>
        <dbReference type="ARBA" id="ARBA00022553"/>
    </source>
</evidence>
<protein>
    <recommendedName>
        <fullName evidence="4">D-3-phosphoglycerate dehydrogenase</fullName>
        <ecNumber evidence="3">1.1.1.95</ecNumber>
    </recommendedName>
</protein>
<evidence type="ECO:0000256" key="3">
    <source>
        <dbReference type="ARBA" id="ARBA00013143"/>
    </source>
</evidence>
<accession>A0A381PRC1</accession>
<dbReference type="PROSITE" id="PS00671">
    <property type="entry name" value="D_2_HYDROXYACID_DH_3"/>
    <property type="match status" value="1"/>
</dbReference>
<evidence type="ECO:0000256" key="8">
    <source>
        <dbReference type="ARBA" id="ARBA00048731"/>
    </source>
</evidence>
<comment type="catalytic activity">
    <reaction evidence="8">
        <text>(2R)-3-phosphoglycerate + NAD(+) = 3-phosphooxypyruvate + NADH + H(+)</text>
        <dbReference type="Rhea" id="RHEA:12641"/>
        <dbReference type="ChEBI" id="CHEBI:15378"/>
        <dbReference type="ChEBI" id="CHEBI:18110"/>
        <dbReference type="ChEBI" id="CHEBI:57540"/>
        <dbReference type="ChEBI" id="CHEBI:57945"/>
        <dbReference type="ChEBI" id="CHEBI:58272"/>
        <dbReference type="EC" id="1.1.1.95"/>
    </reaction>
</comment>
<evidence type="ECO:0000256" key="4">
    <source>
        <dbReference type="ARBA" id="ARBA00021582"/>
    </source>
</evidence>
<dbReference type="SUPFAM" id="SSF55021">
    <property type="entry name" value="ACT-like"/>
    <property type="match status" value="1"/>
</dbReference>
<dbReference type="InterPro" id="IPR006140">
    <property type="entry name" value="D-isomer_DH_NAD-bd"/>
</dbReference>
<dbReference type="PANTHER" id="PTHR42938">
    <property type="entry name" value="FORMATE DEHYDROGENASE 1"/>
    <property type="match status" value="1"/>
</dbReference>
<evidence type="ECO:0000256" key="7">
    <source>
        <dbReference type="ARBA" id="ARBA00023002"/>
    </source>
</evidence>
<evidence type="ECO:0000256" key="6">
    <source>
        <dbReference type="ARBA" id="ARBA00022990"/>
    </source>
</evidence>
<dbReference type="UniPathway" id="UPA00135">
    <property type="reaction ID" value="UER00196"/>
</dbReference>
<dbReference type="Pfam" id="PF02826">
    <property type="entry name" value="2-Hacid_dh_C"/>
    <property type="match status" value="1"/>
</dbReference>
<evidence type="ECO:0000256" key="1">
    <source>
        <dbReference type="ARBA" id="ARBA00005216"/>
    </source>
</evidence>
<dbReference type="AlphaFoldDB" id="A0A381PRC1"/>
<dbReference type="InterPro" id="IPR006139">
    <property type="entry name" value="D-isomer_2_OHA_DH_cat_dom"/>
</dbReference>
<name>A0A381PRC1_9ZZZZ</name>
<dbReference type="InterPro" id="IPR045865">
    <property type="entry name" value="ACT-like_dom_sf"/>
</dbReference>
<keyword evidence="6" id="KW-0007">Acetylation</keyword>
<evidence type="ECO:0000259" key="9">
    <source>
        <dbReference type="PROSITE" id="PS51671"/>
    </source>
</evidence>
<dbReference type="Gene3D" id="3.40.50.720">
    <property type="entry name" value="NAD(P)-binding Rossmann-like Domain"/>
    <property type="match status" value="2"/>
</dbReference>
<dbReference type="InterPro" id="IPR029753">
    <property type="entry name" value="D-isomer_DH_CS"/>
</dbReference>
<dbReference type="SUPFAM" id="SSF52283">
    <property type="entry name" value="Formate/glycerate dehydrogenase catalytic domain-like"/>
    <property type="match status" value="1"/>
</dbReference>
<evidence type="ECO:0000256" key="2">
    <source>
        <dbReference type="ARBA" id="ARBA00011881"/>
    </source>
</evidence>
<dbReference type="PROSITE" id="PS51671">
    <property type="entry name" value="ACT"/>
    <property type="match status" value="1"/>
</dbReference>
<gene>
    <name evidence="10" type="ORF">METZ01_LOCUS21423</name>
</gene>
<reference evidence="10" key="1">
    <citation type="submission" date="2018-05" db="EMBL/GenBank/DDBJ databases">
        <authorList>
            <person name="Lanie J.A."/>
            <person name="Ng W.-L."/>
            <person name="Kazmierczak K.M."/>
            <person name="Andrzejewski T.M."/>
            <person name="Davidsen T.M."/>
            <person name="Wayne K.J."/>
            <person name="Tettelin H."/>
            <person name="Glass J.I."/>
            <person name="Rusch D."/>
            <person name="Podicherti R."/>
            <person name="Tsui H.-C.T."/>
            <person name="Winkler M.E."/>
        </authorList>
    </citation>
    <scope>NUCLEOTIDE SEQUENCE</scope>
</reference>
<evidence type="ECO:0000313" key="10">
    <source>
        <dbReference type="EMBL" id="SUZ68569.1"/>
    </source>
</evidence>
<dbReference type="InterPro" id="IPR002912">
    <property type="entry name" value="ACT_dom"/>
</dbReference>
<proteinExistence type="predicted"/>
<organism evidence="10">
    <name type="scientific">marine metagenome</name>
    <dbReference type="NCBI Taxonomy" id="408172"/>
    <lineage>
        <taxon>unclassified sequences</taxon>
        <taxon>metagenomes</taxon>
        <taxon>ecological metagenomes</taxon>
    </lineage>
</organism>
<dbReference type="PANTHER" id="PTHR42938:SF22">
    <property type="entry name" value="D-3-PHOSPHOGLYCERATE DEHYDROGENASE"/>
    <property type="match status" value="1"/>
</dbReference>
<dbReference type="GO" id="GO:0051287">
    <property type="term" value="F:NAD binding"/>
    <property type="evidence" value="ECO:0007669"/>
    <property type="project" value="InterPro"/>
</dbReference>
<dbReference type="Pfam" id="PF00389">
    <property type="entry name" value="2-Hacid_dh"/>
    <property type="match status" value="1"/>
</dbReference>
<sequence>MGEHVHIVFADEIGTPFLQMLKDRGHHCEVAHNCSAENLDQFIQDANVLVVRSTRVTRSAINAAPQLGLIIRAGAGTDTIDSQAASEQGIYVCNVPGRNAAAVAELTLGLLLAVDRQIPAATADLREGRWAKATYSNADGLKGRTLAILGLGEIGLEVAQRASAFGLHLRALRRSERSSATLSRISELGIDLYDSLQELLHDVDIASLHLPLTDRTSKFVDRHFLGYLPEGAILLNTARGDLVDEEALFESMNSKDIRVGLDVYEDEPSATSADWSIAIAGHPNFVGTHHIGASTHQAQAAIAGGVVDVIDAYSEGNLLNCVNLVDRPLGACAISVRHRDEVGALAAILACLRGAGINVQQMQNEIFAGASPTAAVATIRTSMAPSAQILHDLRQVDAVLRVDIVDRA</sequence>
<keyword evidence="7" id="KW-0560">Oxidoreductase</keyword>
<keyword evidence="5" id="KW-0597">Phosphoprotein</keyword>
<comment type="pathway">
    <text evidence="1">Amino-acid biosynthesis; L-serine biosynthesis; L-serine from 3-phospho-D-glycerate: step 1/3.</text>
</comment>
<feature type="domain" description="ACT" evidence="9">
    <location>
        <begin position="333"/>
        <end position="407"/>
    </location>
</feature>
<dbReference type="Gene3D" id="3.30.70.260">
    <property type="match status" value="1"/>
</dbReference>
<dbReference type="SUPFAM" id="SSF51735">
    <property type="entry name" value="NAD(P)-binding Rossmann-fold domains"/>
    <property type="match status" value="1"/>
</dbReference>